<proteinExistence type="predicted"/>
<dbReference type="RefSeq" id="WP_311703183.1">
    <property type="nucleotide sequence ID" value="NZ_JAVREL010000002.1"/>
</dbReference>
<name>A0ABU2MM93_9ACTN</name>
<organism evidence="2 3">
    <name type="scientific">Streptomyces litchfieldiae</name>
    <dbReference type="NCBI Taxonomy" id="3075543"/>
    <lineage>
        <taxon>Bacteria</taxon>
        <taxon>Bacillati</taxon>
        <taxon>Actinomycetota</taxon>
        <taxon>Actinomycetes</taxon>
        <taxon>Kitasatosporales</taxon>
        <taxon>Streptomycetaceae</taxon>
        <taxon>Streptomyces</taxon>
    </lineage>
</organism>
<evidence type="ECO:0000313" key="3">
    <source>
        <dbReference type="Proteomes" id="UP001183246"/>
    </source>
</evidence>
<dbReference type="InterPro" id="IPR006311">
    <property type="entry name" value="TAT_signal"/>
</dbReference>
<comment type="caution">
    <text evidence="2">The sequence shown here is derived from an EMBL/GenBank/DDBJ whole genome shotgun (WGS) entry which is preliminary data.</text>
</comment>
<keyword evidence="1" id="KW-0732">Signal</keyword>
<protein>
    <submittedName>
        <fullName evidence="2">Uncharacterized protein</fullName>
    </submittedName>
</protein>
<reference evidence="3" key="1">
    <citation type="submission" date="2023-07" db="EMBL/GenBank/DDBJ databases">
        <title>30 novel species of actinomycetes from the DSMZ collection.</title>
        <authorList>
            <person name="Nouioui I."/>
        </authorList>
    </citation>
    <scope>NUCLEOTIDE SEQUENCE [LARGE SCALE GENOMIC DNA]</scope>
    <source>
        <strain evidence="3">DSM 44938</strain>
    </source>
</reference>
<dbReference type="Proteomes" id="UP001183246">
    <property type="component" value="Unassembled WGS sequence"/>
</dbReference>
<feature type="signal peptide" evidence="1">
    <location>
        <begin position="1"/>
        <end position="32"/>
    </location>
</feature>
<sequence length="419" mass="44065">MTKPRGRRRVLLAAAIATAAAATMAAAAPTQAAVGQTPGTVGEAPAAEVPVTAQETIDALTAQLPADLAITGSDGEGLETTDAPYAYLTADDGAGEVSLSLDVYRWATEDWHDIAGCQGWGEPTEGFTCEDTVLPDGSILSLVTTEDAYAGSDEEGDEPYHDITWQAWLESPGGSGLEQPGGRAVVLSESKDLLGLEDPASYAPPLDLDQLAEVVQSPLWQDVLDEADAQYGPPDDGDLPVSDIPSADLRAVFRELAPEGLEITDGTDEDPGYATLQVDDGEGPGLVEITAWEATEGTEEEGMASEDSELVASYEELELVTEDELVAEEAEAEASEPTCEDTTLPDGTTVSACEWPAGEDDPYVLNWVDVVYPDGSSLSVSAVNSPDWETEPVRADAPLSVEELTEIATADQWRALFAA</sequence>
<gene>
    <name evidence="2" type="ORF">RM590_05330</name>
</gene>
<accession>A0ABU2MM93</accession>
<keyword evidence="3" id="KW-1185">Reference proteome</keyword>
<evidence type="ECO:0000313" key="2">
    <source>
        <dbReference type="EMBL" id="MDT0342053.1"/>
    </source>
</evidence>
<feature type="chain" id="PRO_5046314766" evidence="1">
    <location>
        <begin position="33"/>
        <end position="419"/>
    </location>
</feature>
<dbReference type="PROSITE" id="PS51318">
    <property type="entry name" value="TAT"/>
    <property type="match status" value="1"/>
</dbReference>
<evidence type="ECO:0000256" key="1">
    <source>
        <dbReference type="SAM" id="SignalP"/>
    </source>
</evidence>
<dbReference type="EMBL" id="JAVREL010000002">
    <property type="protein sequence ID" value="MDT0342053.1"/>
    <property type="molecule type" value="Genomic_DNA"/>
</dbReference>